<feature type="transmembrane region" description="Helical" evidence="6">
    <location>
        <begin position="76"/>
        <end position="100"/>
    </location>
</feature>
<feature type="transmembrane region" description="Helical" evidence="6">
    <location>
        <begin position="154"/>
        <end position="174"/>
    </location>
</feature>
<comment type="caution">
    <text evidence="7">The sequence shown here is derived from an EMBL/GenBank/DDBJ whole genome shotgun (WGS) entry which is preliminary data.</text>
</comment>
<evidence type="ECO:0000256" key="6">
    <source>
        <dbReference type="SAM" id="Phobius"/>
    </source>
</evidence>
<evidence type="ECO:0000313" key="8">
    <source>
        <dbReference type="Proteomes" id="UP001157017"/>
    </source>
</evidence>
<feature type="transmembrane region" description="Helical" evidence="6">
    <location>
        <begin position="121"/>
        <end position="142"/>
    </location>
</feature>
<dbReference type="EMBL" id="BSUZ01000001">
    <property type="protein sequence ID" value="GMA87686.1"/>
    <property type="molecule type" value="Genomic_DNA"/>
</dbReference>
<evidence type="ECO:0000256" key="2">
    <source>
        <dbReference type="ARBA" id="ARBA00022475"/>
    </source>
</evidence>
<evidence type="ECO:0000313" key="7">
    <source>
        <dbReference type="EMBL" id="GMA87686.1"/>
    </source>
</evidence>
<feature type="transmembrane region" description="Helical" evidence="6">
    <location>
        <begin position="12"/>
        <end position="32"/>
    </location>
</feature>
<keyword evidence="2" id="KW-1003">Cell membrane</keyword>
<keyword evidence="4 6" id="KW-1133">Transmembrane helix</keyword>
<sequence>MHHEGPASSDVGTLLPLAVLLVLTLTYLGLAAARRAEPRGWSRWRTASLATASVLLALALLPAWMPWPEHDFRGHVLQHLLLGMVAPTFVVLGAPVTLLLRSVPVRRARQVTRVLRSRLAHVLAHPVTALVLTVGGVAALYLTPVYGTVREHEAVHLLVHAHFVASGCLFAWVVAGPDPAPRRPSVPARLVVLGVAIAAHAVLSQPAVRGDRRARAGAVGRAPGRRRASCTTAATWPSLLLAVALLSGWRPRRAAGRRRQWAGSRTAW</sequence>
<feature type="transmembrane region" description="Helical" evidence="6">
    <location>
        <begin position="44"/>
        <end position="64"/>
    </location>
</feature>
<dbReference type="Pfam" id="PF09678">
    <property type="entry name" value="Caa3_CtaG"/>
    <property type="match status" value="1"/>
</dbReference>
<evidence type="ECO:0000256" key="1">
    <source>
        <dbReference type="ARBA" id="ARBA00004651"/>
    </source>
</evidence>
<gene>
    <name evidence="7" type="ORF">GCM10025868_29360</name>
</gene>
<feature type="transmembrane region" description="Helical" evidence="6">
    <location>
        <begin position="233"/>
        <end position="249"/>
    </location>
</feature>
<dbReference type="Proteomes" id="UP001157017">
    <property type="component" value="Unassembled WGS sequence"/>
</dbReference>
<feature type="transmembrane region" description="Helical" evidence="6">
    <location>
        <begin position="186"/>
        <end position="203"/>
    </location>
</feature>
<comment type="subcellular location">
    <subcellularLocation>
        <location evidence="1">Cell membrane</location>
        <topology evidence="1">Multi-pass membrane protein</topology>
    </subcellularLocation>
</comment>
<evidence type="ECO:0000256" key="5">
    <source>
        <dbReference type="ARBA" id="ARBA00023136"/>
    </source>
</evidence>
<evidence type="ECO:0000256" key="3">
    <source>
        <dbReference type="ARBA" id="ARBA00022692"/>
    </source>
</evidence>
<organism evidence="7 8">
    <name type="scientific">Angustibacter aerolatus</name>
    <dbReference type="NCBI Taxonomy" id="1162965"/>
    <lineage>
        <taxon>Bacteria</taxon>
        <taxon>Bacillati</taxon>
        <taxon>Actinomycetota</taxon>
        <taxon>Actinomycetes</taxon>
        <taxon>Kineosporiales</taxon>
        <taxon>Kineosporiaceae</taxon>
    </lineage>
</organism>
<proteinExistence type="predicted"/>
<reference evidence="8" key="1">
    <citation type="journal article" date="2019" name="Int. J. Syst. Evol. Microbiol.">
        <title>The Global Catalogue of Microorganisms (GCM) 10K type strain sequencing project: providing services to taxonomists for standard genome sequencing and annotation.</title>
        <authorList>
            <consortium name="The Broad Institute Genomics Platform"/>
            <consortium name="The Broad Institute Genome Sequencing Center for Infectious Disease"/>
            <person name="Wu L."/>
            <person name="Ma J."/>
        </authorList>
    </citation>
    <scope>NUCLEOTIDE SEQUENCE [LARGE SCALE GENOMIC DNA]</scope>
    <source>
        <strain evidence="8">NBRC 108730</strain>
    </source>
</reference>
<accession>A0ABQ6JHI0</accession>
<dbReference type="InterPro" id="IPR019108">
    <property type="entry name" value="Caa3_assmbl_CtaG-rel"/>
</dbReference>
<name>A0ABQ6JHI0_9ACTN</name>
<keyword evidence="5 6" id="KW-0472">Membrane</keyword>
<protein>
    <recommendedName>
        <fullName evidence="9">Cytochrome c oxidase assembly protein</fullName>
    </recommendedName>
</protein>
<evidence type="ECO:0000256" key="4">
    <source>
        <dbReference type="ARBA" id="ARBA00022989"/>
    </source>
</evidence>
<keyword evidence="8" id="KW-1185">Reference proteome</keyword>
<keyword evidence="3 6" id="KW-0812">Transmembrane</keyword>
<evidence type="ECO:0008006" key="9">
    <source>
        <dbReference type="Google" id="ProtNLM"/>
    </source>
</evidence>